<evidence type="ECO:0000313" key="1">
    <source>
        <dbReference type="EMBL" id="GFH19147.1"/>
    </source>
</evidence>
<keyword evidence="2" id="KW-1185">Reference proteome</keyword>
<reference evidence="1 2" key="1">
    <citation type="submission" date="2020-02" db="EMBL/GenBank/DDBJ databases">
        <title>Draft genome sequence of Haematococcus lacustris strain NIES-144.</title>
        <authorList>
            <person name="Morimoto D."/>
            <person name="Nakagawa S."/>
            <person name="Yoshida T."/>
            <person name="Sawayama S."/>
        </authorList>
    </citation>
    <scope>NUCLEOTIDE SEQUENCE [LARGE SCALE GENOMIC DNA]</scope>
    <source>
        <strain evidence="1 2">NIES-144</strain>
    </source>
</reference>
<name>A0A699Z917_HAELA</name>
<gene>
    <name evidence="1" type="ORF">HaLaN_16050</name>
</gene>
<dbReference type="AlphaFoldDB" id="A0A699Z917"/>
<comment type="caution">
    <text evidence="1">The sequence shown here is derived from an EMBL/GenBank/DDBJ whole genome shotgun (WGS) entry which is preliminary data.</text>
</comment>
<protein>
    <submittedName>
        <fullName evidence="1">Uncharacterized protein</fullName>
    </submittedName>
</protein>
<dbReference type="EMBL" id="BLLF01001413">
    <property type="protein sequence ID" value="GFH19147.1"/>
    <property type="molecule type" value="Genomic_DNA"/>
</dbReference>
<proteinExistence type="predicted"/>
<organism evidence="1 2">
    <name type="scientific">Haematococcus lacustris</name>
    <name type="common">Green alga</name>
    <name type="synonym">Haematococcus pluvialis</name>
    <dbReference type="NCBI Taxonomy" id="44745"/>
    <lineage>
        <taxon>Eukaryota</taxon>
        <taxon>Viridiplantae</taxon>
        <taxon>Chlorophyta</taxon>
        <taxon>core chlorophytes</taxon>
        <taxon>Chlorophyceae</taxon>
        <taxon>CS clade</taxon>
        <taxon>Chlamydomonadales</taxon>
        <taxon>Haematococcaceae</taxon>
        <taxon>Haematococcus</taxon>
    </lineage>
</organism>
<dbReference type="Proteomes" id="UP000485058">
    <property type="component" value="Unassembled WGS sequence"/>
</dbReference>
<accession>A0A699Z917</accession>
<sequence>MASPTQPLLGSQSTLTKQAASLALPIPLGSPVLGLLHADAEQAVKRQTHALASASSSLMALW</sequence>
<evidence type="ECO:0000313" key="2">
    <source>
        <dbReference type="Proteomes" id="UP000485058"/>
    </source>
</evidence>